<accession>A0A368QNI5</accession>
<reference evidence="1" key="1">
    <citation type="journal article" date="2012" name="Nat. Biotechnol.">
        <title>Reference genome sequence of the model plant Setaria.</title>
        <authorList>
            <person name="Bennetzen J.L."/>
            <person name="Schmutz J."/>
            <person name="Wang H."/>
            <person name="Percifield R."/>
            <person name="Hawkins J."/>
            <person name="Pontaroli A.C."/>
            <person name="Estep M."/>
            <person name="Feng L."/>
            <person name="Vaughn J.N."/>
            <person name="Grimwood J."/>
            <person name="Jenkins J."/>
            <person name="Barry K."/>
            <person name="Lindquist E."/>
            <person name="Hellsten U."/>
            <person name="Deshpande S."/>
            <person name="Wang X."/>
            <person name="Wu X."/>
            <person name="Mitros T."/>
            <person name="Triplett J."/>
            <person name="Yang X."/>
            <person name="Ye C.Y."/>
            <person name="Mauro-Herrera M."/>
            <person name="Wang L."/>
            <person name="Li P."/>
            <person name="Sharma M."/>
            <person name="Sharma R."/>
            <person name="Ronald P.C."/>
            <person name="Panaud O."/>
            <person name="Kellogg E.A."/>
            <person name="Brutnell T.P."/>
            <person name="Doust A.N."/>
            <person name="Tuskan G.A."/>
            <person name="Rokhsar D."/>
            <person name="Devos K.M."/>
        </authorList>
    </citation>
    <scope>NUCLEOTIDE SEQUENCE [LARGE SCALE GENOMIC DNA]</scope>
    <source>
        <strain evidence="1">Yugu1</strain>
    </source>
</reference>
<name>A0A368QNI5_SETIT</name>
<organism evidence="1">
    <name type="scientific">Setaria italica</name>
    <name type="common">Foxtail millet</name>
    <name type="synonym">Panicum italicum</name>
    <dbReference type="NCBI Taxonomy" id="4555"/>
    <lineage>
        <taxon>Eukaryota</taxon>
        <taxon>Viridiplantae</taxon>
        <taxon>Streptophyta</taxon>
        <taxon>Embryophyta</taxon>
        <taxon>Tracheophyta</taxon>
        <taxon>Spermatophyta</taxon>
        <taxon>Magnoliopsida</taxon>
        <taxon>Liliopsida</taxon>
        <taxon>Poales</taxon>
        <taxon>Poaceae</taxon>
        <taxon>PACMAD clade</taxon>
        <taxon>Panicoideae</taxon>
        <taxon>Panicodae</taxon>
        <taxon>Paniceae</taxon>
        <taxon>Cenchrinae</taxon>
        <taxon>Setaria</taxon>
    </lineage>
</organism>
<feature type="non-terminal residue" evidence="1">
    <location>
        <position position="1"/>
    </location>
</feature>
<gene>
    <name evidence="1" type="ORF">SETIT_3G393600v2</name>
</gene>
<protein>
    <submittedName>
        <fullName evidence="1">Uncharacterized protein</fullName>
    </submittedName>
</protein>
<proteinExistence type="predicted"/>
<reference evidence="1" key="2">
    <citation type="submission" date="2015-07" db="EMBL/GenBank/DDBJ databases">
        <authorList>
            <person name="Noorani M."/>
        </authorList>
    </citation>
    <scope>NUCLEOTIDE SEQUENCE</scope>
    <source>
        <strain evidence="1">Yugu1</strain>
    </source>
</reference>
<dbReference type="AlphaFoldDB" id="A0A368QNI5"/>
<dbReference type="EMBL" id="CM003530">
    <property type="protein sequence ID" value="RCV19536.1"/>
    <property type="molecule type" value="Genomic_DNA"/>
</dbReference>
<sequence>PNPLDPLSTTRPIAILFAAIGASTIGSSCPPAESSATFFSLLGGGDSEEGASRAETAGHTPGAREEVCPANSACRLICAWVSWSSKVASPSKARVVGYHELNLFDKNTIRRPSCGVHSEGNLNLLIGD</sequence>
<evidence type="ECO:0000313" key="1">
    <source>
        <dbReference type="EMBL" id="RCV19536.1"/>
    </source>
</evidence>